<evidence type="ECO:0000313" key="2">
    <source>
        <dbReference type="Proteomes" id="UP000623681"/>
    </source>
</evidence>
<reference evidence="1" key="1">
    <citation type="submission" date="2021-01" db="EMBL/GenBank/DDBJ databases">
        <title>Genome public.</title>
        <authorList>
            <person name="Liu C."/>
            <person name="Sun Q."/>
        </authorList>
    </citation>
    <scope>NUCLEOTIDE SEQUENCE</scope>
    <source>
        <strain evidence="1">YIM B02565</strain>
    </source>
</reference>
<dbReference type="Proteomes" id="UP000623681">
    <property type="component" value="Unassembled WGS sequence"/>
</dbReference>
<protein>
    <submittedName>
        <fullName evidence="1">Uncharacterized protein</fullName>
    </submittedName>
</protein>
<sequence length="228" mass="26803">MMRQAYNSSDYWKEQITRSKTLRGRMFLEEPITNKTVYLHSLIFCKNTGIENLWMPIPSIKFLVGYIEYSFLQEAFYKWAFCGKGNDKPSIDISNRYTEEIITLAIKNNKISKTEASNMKRHLSMVKKCWDLSNEEILTELKKFTRDFNKTWLGDNTEFLYLKIFSNPKELADFVIDTTNMTSIGEKFEKELGVDQEGFRKICLMASKDSECEKKLKNILSRKLTEIL</sequence>
<name>A0A937K6A7_9CLOT</name>
<proteinExistence type="predicted"/>
<dbReference type="EMBL" id="JAESWA010000024">
    <property type="protein sequence ID" value="MBL4933420.1"/>
    <property type="molecule type" value="Genomic_DNA"/>
</dbReference>
<evidence type="ECO:0000313" key="1">
    <source>
        <dbReference type="EMBL" id="MBL4933420.1"/>
    </source>
</evidence>
<accession>A0A937K6A7</accession>
<organism evidence="1 2">
    <name type="scientific">Clostridium paridis</name>
    <dbReference type="NCBI Taxonomy" id="2803863"/>
    <lineage>
        <taxon>Bacteria</taxon>
        <taxon>Bacillati</taxon>
        <taxon>Bacillota</taxon>
        <taxon>Clostridia</taxon>
        <taxon>Eubacteriales</taxon>
        <taxon>Clostridiaceae</taxon>
        <taxon>Clostridium</taxon>
    </lineage>
</organism>
<dbReference type="RefSeq" id="WP_202768858.1">
    <property type="nucleotide sequence ID" value="NZ_JAESWA010000024.1"/>
</dbReference>
<comment type="caution">
    <text evidence="1">The sequence shown here is derived from an EMBL/GenBank/DDBJ whole genome shotgun (WGS) entry which is preliminary data.</text>
</comment>
<gene>
    <name evidence="1" type="ORF">JK634_16630</name>
</gene>
<dbReference type="AlphaFoldDB" id="A0A937K6A7"/>
<keyword evidence="2" id="KW-1185">Reference proteome</keyword>